<dbReference type="SUPFAM" id="SSF53254">
    <property type="entry name" value="Phosphoglycerate mutase-like"/>
    <property type="match status" value="1"/>
</dbReference>
<dbReference type="RefSeq" id="WP_345440872.1">
    <property type="nucleotide sequence ID" value="NZ_BAABKO010000006.1"/>
</dbReference>
<dbReference type="CDD" id="cd07067">
    <property type="entry name" value="HP_PGM_like"/>
    <property type="match status" value="1"/>
</dbReference>
<reference evidence="2" key="1">
    <citation type="journal article" date="2019" name="Int. J. Syst. Evol. Microbiol.">
        <title>The Global Catalogue of Microorganisms (GCM) 10K type strain sequencing project: providing services to taxonomists for standard genome sequencing and annotation.</title>
        <authorList>
            <consortium name="The Broad Institute Genomics Platform"/>
            <consortium name="The Broad Institute Genome Sequencing Center for Infectious Disease"/>
            <person name="Wu L."/>
            <person name="Ma J."/>
        </authorList>
    </citation>
    <scope>NUCLEOTIDE SEQUENCE [LARGE SCALE GENOMIC DNA]</scope>
    <source>
        <strain evidence="2">JCM 18537</strain>
    </source>
</reference>
<sequence>MLRLLLLRHAKSDWPQGVDDADRPLAARGERDARVVGEAILARALTPDAALVSPARRTRETWSLASAVWPAAPEPSIVDDVYLASSRRLLQVVRENGGSARILLLVGHNPGIHDLVDTLAAPGQRALVPLDFPTATLAVLDAPVDHWADLAPQTATVRAVTRRGA</sequence>
<name>A0ABP9AL84_9MICO</name>
<evidence type="ECO:0000313" key="1">
    <source>
        <dbReference type="EMBL" id="GAA4782527.1"/>
    </source>
</evidence>
<keyword evidence="2" id="KW-1185">Reference proteome</keyword>
<protein>
    <submittedName>
        <fullName evidence="1">Histidine phosphatase family protein</fullName>
    </submittedName>
</protein>
<proteinExistence type="predicted"/>
<dbReference type="Proteomes" id="UP001501645">
    <property type="component" value="Unassembled WGS sequence"/>
</dbReference>
<dbReference type="Pfam" id="PF00300">
    <property type="entry name" value="His_Phos_1"/>
    <property type="match status" value="1"/>
</dbReference>
<organism evidence="1 2">
    <name type="scientific">Microbacterium gilvum</name>
    <dbReference type="NCBI Taxonomy" id="1336204"/>
    <lineage>
        <taxon>Bacteria</taxon>
        <taxon>Bacillati</taxon>
        <taxon>Actinomycetota</taxon>
        <taxon>Actinomycetes</taxon>
        <taxon>Micrococcales</taxon>
        <taxon>Microbacteriaceae</taxon>
        <taxon>Microbacterium</taxon>
    </lineage>
</organism>
<dbReference type="SMART" id="SM00855">
    <property type="entry name" value="PGAM"/>
    <property type="match status" value="1"/>
</dbReference>
<accession>A0ABP9AL84</accession>
<evidence type="ECO:0000313" key="2">
    <source>
        <dbReference type="Proteomes" id="UP001501645"/>
    </source>
</evidence>
<gene>
    <name evidence="1" type="ORF">GCM10023351_29800</name>
</gene>
<dbReference type="PANTHER" id="PTHR47623">
    <property type="entry name" value="OS09G0287300 PROTEIN"/>
    <property type="match status" value="1"/>
</dbReference>
<dbReference type="PANTHER" id="PTHR47623:SF1">
    <property type="entry name" value="OS09G0287300 PROTEIN"/>
    <property type="match status" value="1"/>
</dbReference>
<dbReference type="EMBL" id="BAABKO010000006">
    <property type="protein sequence ID" value="GAA4782527.1"/>
    <property type="molecule type" value="Genomic_DNA"/>
</dbReference>
<dbReference type="InterPro" id="IPR013078">
    <property type="entry name" value="His_Pase_superF_clade-1"/>
</dbReference>
<dbReference type="InterPro" id="IPR029033">
    <property type="entry name" value="His_PPase_superfam"/>
</dbReference>
<dbReference type="Gene3D" id="3.40.50.1240">
    <property type="entry name" value="Phosphoglycerate mutase-like"/>
    <property type="match status" value="1"/>
</dbReference>
<comment type="caution">
    <text evidence="1">The sequence shown here is derived from an EMBL/GenBank/DDBJ whole genome shotgun (WGS) entry which is preliminary data.</text>
</comment>